<feature type="compositionally biased region" description="Polar residues" evidence="5">
    <location>
        <begin position="252"/>
        <end position="261"/>
    </location>
</feature>
<dbReference type="GO" id="GO:0005634">
    <property type="term" value="C:nucleus"/>
    <property type="evidence" value="ECO:0007669"/>
    <property type="project" value="UniProtKB-SubCell"/>
</dbReference>
<evidence type="ECO:0000259" key="7">
    <source>
        <dbReference type="PROSITE" id="PS51294"/>
    </source>
</evidence>
<evidence type="ECO:0000313" key="8">
    <source>
        <dbReference type="EMBL" id="KAL3624261.1"/>
    </source>
</evidence>
<dbReference type="PANTHER" id="PTHR45614:SF285">
    <property type="entry name" value="TRANSCRIPTION FACTOR MYB98"/>
    <property type="match status" value="1"/>
</dbReference>
<dbReference type="Proteomes" id="UP001632038">
    <property type="component" value="Unassembled WGS sequence"/>
</dbReference>
<feature type="domain" description="Myb-like" evidence="6">
    <location>
        <begin position="214"/>
        <end position="264"/>
    </location>
</feature>
<dbReference type="GO" id="GO:0003677">
    <property type="term" value="F:DNA binding"/>
    <property type="evidence" value="ECO:0007669"/>
    <property type="project" value="UniProtKB-KW"/>
</dbReference>
<feature type="compositionally biased region" description="Low complexity" evidence="5">
    <location>
        <begin position="272"/>
        <end position="286"/>
    </location>
</feature>
<dbReference type="SMART" id="SM00717">
    <property type="entry name" value="SANT"/>
    <property type="match status" value="2"/>
</dbReference>
<evidence type="ECO:0000256" key="2">
    <source>
        <dbReference type="ARBA" id="ARBA00022737"/>
    </source>
</evidence>
<dbReference type="SUPFAM" id="SSF46689">
    <property type="entry name" value="Homeodomain-like"/>
    <property type="match status" value="1"/>
</dbReference>
<gene>
    <name evidence="8" type="ORF">CASFOL_033077</name>
</gene>
<dbReference type="EMBL" id="JAVIJP010000054">
    <property type="protein sequence ID" value="KAL3624261.1"/>
    <property type="molecule type" value="Genomic_DNA"/>
</dbReference>
<comment type="caution">
    <text evidence="8">The sequence shown here is derived from an EMBL/GenBank/DDBJ whole genome shotgun (WGS) entry which is preliminary data.</text>
</comment>
<name>A0ABD3C3B1_9LAMI</name>
<keyword evidence="2" id="KW-0677">Repeat</keyword>
<feature type="compositionally biased region" description="Polar residues" evidence="5">
    <location>
        <begin position="287"/>
        <end position="297"/>
    </location>
</feature>
<feature type="region of interest" description="Disordered" evidence="5">
    <location>
        <begin position="252"/>
        <end position="324"/>
    </location>
</feature>
<feature type="domain" description="Myb-like" evidence="6">
    <location>
        <begin position="162"/>
        <end position="213"/>
    </location>
</feature>
<keyword evidence="3" id="KW-0238">DNA-binding</keyword>
<reference evidence="9" key="1">
    <citation type="journal article" date="2024" name="IScience">
        <title>Strigolactones Initiate the Formation of Haustorium-like Structures in Castilleja.</title>
        <authorList>
            <person name="Buerger M."/>
            <person name="Peterson D."/>
            <person name="Chory J."/>
        </authorList>
    </citation>
    <scope>NUCLEOTIDE SEQUENCE [LARGE SCALE GENOMIC DNA]</scope>
</reference>
<dbReference type="InterPro" id="IPR009057">
    <property type="entry name" value="Homeodomain-like_sf"/>
</dbReference>
<dbReference type="Gene3D" id="1.10.10.60">
    <property type="entry name" value="Homeodomain-like"/>
    <property type="match status" value="2"/>
</dbReference>
<protein>
    <submittedName>
        <fullName evidence="8">Uncharacterized protein</fullName>
    </submittedName>
</protein>
<keyword evidence="4" id="KW-0539">Nucleus</keyword>
<feature type="domain" description="HTH myb-type" evidence="7">
    <location>
        <begin position="162"/>
        <end position="217"/>
    </location>
</feature>
<dbReference type="Pfam" id="PF00249">
    <property type="entry name" value="Myb_DNA-binding"/>
    <property type="match status" value="2"/>
</dbReference>
<evidence type="ECO:0000256" key="5">
    <source>
        <dbReference type="SAM" id="MobiDB-lite"/>
    </source>
</evidence>
<keyword evidence="9" id="KW-1185">Reference proteome</keyword>
<dbReference type="FunFam" id="1.10.10.60:FF:000010">
    <property type="entry name" value="Transcriptional activator Myb isoform A"/>
    <property type="match status" value="1"/>
</dbReference>
<accession>A0ABD3C3B1</accession>
<proteinExistence type="predicted"/>
<dbReference type="PROSITE" id="PS51294">
    <property type="entry name" value="HTH_MYB"/>
    <property type="match status" value="2"/>
</dbReference>
<dbReference type="AlphaFoldDB" id="A0ABD3C3B1"/>
<dbReference type="InterPro" id="IPR017930">
    <property type="entry name" value="Myb_dom"/>
</dbReference>
<comment type="subcellular location">
    <subcellularLocation>
        <location evidence="1">Nucleus</location>
    </subcellularLocation>
</comment>
<evidence type="ECO:0000256" key="3">
    <source>
        <dbReference type="ARBA" id="ARBA00023125"/>
    </source>
</evidence>
<evidence type="ECO:0000259" key="6">
    <source>
        <dbReference type="PROSITE" id="PS50090"/>
    </source>
</evidence>
<evidence type="ECO:0000313" key="9">
    <source>
        <dbReference type="Proteomes" id="UP001632038"/>
    </source>
</evidence>
<evidence type="ECO:0000256" key="4">
    <source>
        <dbReference type="ARBA" id="ARBA00023242"/>
    </source>
</evidence>
<dbReference type="InterPro" id="IPR050560">
    <property type="entry name" value="MYB_TF"/>
</dbReference>
<evidence type="ECO:0000256" key="1">
    <source>
        <dbReference type="ARBA" id="ARBA00004123"/>
    </source>
</evidence>
<dbReference type="PANTHER" id="PTHR45614">
    <property type="entry name" value="MYB PROTEIN-RELATED"/>
    <property type="match status" value="1"/>
</dbReference>
<dbReference type="InterPro" id="IPR001005">
    <property type="entry name" value="SANT/Myb"/>
</dbReference>
<dbReference type="CDD" id="cd00167">
    <property type="entry name" value="SANT"/>
    <property type="match status" value="2"/>
</dbReference>
<sequence length="384" mass="44321">MDFDSFHLVQCSNPFNENPQTYDHHHDQGFASLSHRVHNTNPTVEDGSSSWIPNTNLFHSSTFYDPFDPFQACFSKLNQEYFSGFTQDHEYQNLDDNNIVNVIDHSRVPFLTMDQYRMDEGFDYSSNNKVLDKGSCLIVYEDDGKTDVVKQKSKRKRIVDNKSEIIKGQWTPEEDGLLVELVEKHGVRKWSSIAQMLPGRIGKQCRERWHNHLKPNIKKDRWSEEEDRILIEAHQQLGNRWAEIARSLPGRSENTIKNHWNATKRRQLSSRKNNNNNNNKSKSNNSPLQNYIKSVISSDDHQKGEGILDNSSSGSGSGSGSPLVVVNNNHVNTESCTRIKNEVNEPIINEESLKMLPCLVDSQYMQFDLQKEMDFMEMLSYGYI</sequence>
<organism evidence="8 9">
    <name type="scientific">Castilleja foliolosa</name>
    <dbReference type="NCBI Taxonomy" id="1961234"/>
    <lineage>
        <taxon>Eukaryota</taxon>
        <taxon>Viridiplantae</taxon>
        <taxon>Streptophyta</taxon>
        <taxon>Embryophyta</taxon>
        <taxon>Tracheophyta</taxon>
        <taxon>Spermatophyta</taxon>
        <taxon>Magnoliopsida</taxon>
        <taxon>eudicotyledons</taxon>
        <taxon>Gunneridae</taxon>
        <taxon>Pentapetalae</taxon>
        <taxon>asterids</taxon>
        <taxon>lamiids</taxon>
        <taxon>Lamiales</taxon>
        <taxon>Orobanchaceae</taxon>
        <taxon>Pedicularideae</taxon>
        <taxon>Castillejinae</taxon>
        <taxon>Castilleja</taxon>
    </lineage>
</organism>
<dbReference type="PROSITE" id="PS50090">
    <property type="entry name" value="MYB_LIKE"/>
    <property type="match status" value="2"/>
</dbReference>
<feature type="domain" description="HTH myb-type" evidence="7">
    <location>
        <begin position="218"/>
        <end position="268"/>
    </location>
</feature>